<keyword evidence="2" id="KW-1185">Reference proteome</keyword>
<dbReference type="AlphaFoldDB" id="A0A9N9EUI3"/>
<evidence type="ECO:0000313" key="1">
    <source>
        <dbReference type="EMBL" id="CAG8691363.1"/>
    </source>
</evidence>
<gene>
    <name evidence="1" type="ORF">RFULGI_LOCUS10014</name>
</gene>
<sequence>ITLILINRDFVKLETYYLFLRYLSEFTKEVQDFLLRRIENLIGQLVELCYQAKANITKAQDKQKACHDQSHRIESYSIGDKVLLERSSLLTSYSAKFESKFTGPYYIHDVCGNGAYKLRKITNDKPGQKEKVSAPILKLLLKLQRSIRGSSVEVLSITNNTFEFLNDQRKQVQVSFAPDINKELIGNPMTRINKVESETWSQQMDYLCIRLQFCRLDRATLLRYYYQLGEKNRFTSGHFKNALKVARRAFALYHTRDAHNLLTTHHLSANALLVMSTENFNILLKEAWKGSQEEIVQILDLD</sequence>
<protein>
    <submittedName>
        <fullName evidence="1">3716_t:CDS:1</fullName>
    </submittedName>
</protein>
<proteinExistence type="predicted"/>
<organism evidence="1 2">
    <name type="scientific">Racocetra fulgida</name>
    <dbReference type="NCBI Taxonomy" id="60492"/>
    <lineage>
        <taxon>Eukaryota</taxon>
        <taxon>Fungi</taxon>
        <taxon>Fungi incertae sedis</taxon>
        <taxon>Mucoromycota</taxon>
        <taxon>Glomeromycotina</taxon>
        <taxon>Glomeromycetes</taxon>
        <taxon>Diversisporales</taxon>
        <taxon>Gigasporaceae</taxon>
        <taxon>Racocetra</taxon>
    </lineage>
</organism>
<comment type="caution">
    <text evidence="1">The sequence shown here is derived from an EMBL/GenBank/DDBJ whole genome shotgun (WGS) entry which is preliminary data.</text>
</comment>
<reference evidence="1" key="1">
    <citation type="submission" date="2021-06" db="EMBL/GenBank/DDBJ databases">
        <authorList>
            <person name="Kallberg Y."/>
            <person name="Tangrot J."/>
            <person name="Rosling A."/>
        </authorList>
    </citation>
    <scope>NUCLEOTIDE SEQUENCE</scope>
    <source>
        <strain evidence="1">IN212</strain>
    </source>
</reference>
<accession>A0A9N9EUI3</accession>
<evidence type="ECO:0000313" key="2">
    <source>
        <dbReference type="Proteomes" id="UP000789396"/>
    </source>
</evidence>
<feature type="non-terminal residue" evidence="1">
    <location>
        <position position="302"/>
    </location>
</feature>
<name>A0A9N9EUI3_9GLOM</name>
<dbReference type="Proteomes" id="UP000789396">
    <property type="component" value="Unassembled WGS sequence"/>
</dbReference>
<dbReference type="OrthoDB" id="2404209at2759"/>
<dbReference type="EMBL" id="CAJVPZ010018954">
    <property type="protein sequence ID" value="CAG8691363.1"/>
    <property type="molecule type" value="Genomic_DNA"/>
</dbReference>